<feature type="transmembrane region" description="Helical" evidence="1">
    <location>
        <begin position="153"/>
        <end position="176"/>
    </location>
</feature>
<comment type="caution">
    <text evidence="2">The sequence shown here is derived from an EMBL/GenBank/DDBJ whole genome shotgun (WGS) entry which is preliminary data.</text>
</comment>
<evidence type="ECO:0008006" key="4">
    <source>
        <dbReference type="Google" id="ProtNLM"/>
    </source>
</evidence>
<evidence type="ECO:0000256" key="1">
    <source>
        <dbReference type="SAM" id="Phobius"/>
    </source>
</evidence>
<evidence type="ECO:0000313" key="3">
    <source>
        <dbReference type="Proteomes" id="UP000618382"/>
    </source>
</evidence>
<feature type="transmembrane region" description="Helical" evidence="1">
    <location>
        <begin position="182"/>
        <end position="203"/>
    </location>
</feature>
<keyword evidence="1" id="KW-1133">Transmembrane helix</keyword>
<feature type="transmembrane region" description="Helical" evidence="1">
    <location>
        <begin position="127"/>
        <end position="148"/>
    </location>
</feature>
<sequence>MTGARAPTKVCPVDTLPDAGPDLRRREIAVRRAEGVLLRSHAAGLAVLAAWAAVIASNADAEPQRAIGLAVLGFALAGVTPAFVYGAAWWAVRAGERSRRTSGGGAGLGVAAVVGLVLVPLQPALALPLGAFGMWGLLGLGLVALGLYRRSRLLWGAGAGVVALHLLVRLVLLVVGSSGFEAWVPVVLSAVASVGFGACASWASTQARRSQHAVRFAV</sequence>
<gene>
    <name evidence="2" type="ORF">Col01nite_04900</name>
</gene>
<keyword evidence="1" id="KW-0812">Transmembrane</keyword>
<feature type="transmembrane region" description="Helical" evidence="1">
    <location>
        <begin position="66"/>
        <end position="92"/>
    </location>
</feature>
<accession>A0ABQ4D6I2</accession>
<keyword evidence="3" id="KW-1185">Reference proteome</keyword>
<dbReference type="Proteomes" id="UP000618382">
    <property type="component" value="Unassembled WGS sequence"/>
</dbReference>
<protein>
    <recommendedName>
        <fullName evidence="4">DUF2157 domain-containing protein</fullName>
    </recommendedName>
</protein>
<reference evidence="2 3" key="1">
    <citation type="submission" date="2021-01" db="EMBL/GenBank/DDBJ databases">
        <title>Whole genome shotgun sequence of Cellulomonas oligotrophica NBRC 109435.</title>
        <authorList>
            <person name="Komaki H."/>
            <person name="Tamura T."/>
        </authorList>
    </citation>
    <scope>NUCLEOTIDE SEQUENCE [LARGE SCALE GENOMIC DNA]</scope>
    <source>
        <strain evidence="2 3">NBRC 109435</strain>
    </source>
</reference>
<proteinExistence type="predicted"/>
<evidence type="ECO:0000313" key="2">
    <source>
        <dbReference type="EMBL" id="GIG31331.1"/>
    </source>
</evidence>
<feature type="transmembrane region" description="Helical" evidence="1">
    <location>
        <begin position="104"/>
        <end position="121"/>
    </location>
</feature>
<organism evidence="2 3">
    <name type="scientific">Cellulomonas oligotrophica</name>
    <dbReference type="NCBI Taxonomy" id="931536"/>
    <lineage>
        <taxon>Bacteria</taxon>
        <taxon>Bacillati</taxon>
        <taxon>Actinomycetota</taxon>
        <taxon>Actinomycetes</taxon>
        <taxon>Micrococcales</taxon>
        <taxon>Cellulomonadaceae</taxon>
        <taxon>Cellulomonas</taxon>
    </lineage>
</organism>
<dbReference type="EMBL" id="BONN01000001">
    <property type="protein sequence ID" value="GIG31331.1"/>
    <property type="molecule type" value="Genomic_DNA"/>
</dbReference>
<feature type="transmembrane region" description="Helical" evidence="1">
    <location>
        <begin position="36"/>
        <end position="54"/>
    </location>
</feature>
<keyword evidence="1" id="KW-0472">Membrane</keyword>
<name>A0ABQ4D6I2_9CELL</name>